<dbReference type="GO" id="GO:0004364">
    <property type="term" value="F:glutathione transferase activity"/>
    <property type="evidence" value="ECO:0007669"/>
    <property type="project" value="UniProtKB-EC"/>
</dbReference>
<dbReference type="Pfam" id="PF00043">
    <property type="entry name" value="GST_C"/>
    <property type="match status" value="1"/>
</dbReference>
<dbReference type="SUPFAM" id="SSF52833">
    <property type="entry name" value="Thioredoxin-like"/>
    <property type="match status" value="1"/>
</dbReference>
<protein>
    <submittedName>
        <fullName evidence="4">Glutathione S-transferase</fullName>
        <ecNumber evidence="4">2.5.1.18</ecNumber>
    </submittedName>
</protein>
<dbReference type="GeneID" id="69972140"/>
<dbReference type="PROSITE" id="PS50405">
    <property type="entry name" value="GST_CTER"/>
    <property type="match status" value="1"/>
</dbReference>
<evidence type="ECO:0000259" key="3">
    <source>
        <dbReference type="PROSITE" id="PS50405"/>
    </source>
</evidence>
<dbReference type="EMBL" id="CP012747">
    <property type="protein sequence ID" value="ALL68425.1"/>
    <property type="molecule type" value="Genomic_DNA"/>
</dbReference>
<comment type="similarity">
    <text evidence="1">Belongs to the GST superfamily.</text>
</comment>
<dbReference type="Gene3D" id="3.40.30.10">
    <property type="entry name" value="Glutaredoxin"/>
    <property type="match status" value="1"/>
</dbReference>
<dbReference type="CDD" id="cd03057">
    <property type="entry name" value="GST_N_Beta"/>
    <property type="match status" value="1"/>
</dbReference>
<keyword evidence="4" id="KW-0808">Transferase</keyword>
<dbReference type="PROSITE" id="PS50404">
    <property type="entry name" value="GST_NTER"/>
    <property type="match status" value="1"/>
</dbReference>
<dbReference type="InterPro" id="IPR036282">
    <property type="entry name" value="Glutathione-S-Trfase_C_sf"/>
</dbReference>
<feature type="domain" description="GST N-terminal" evidence="2">
    <location>
        <begin position="1"/>
        <end position="80"/>
    </location>
</feature>
<evidence type="ECO:0000259" key="2">
    <source>
        <dbReference type="PROSITE" id="PS50404"/>
    </source>
</evidence>
<dbReference type="Pfam" id="PF02798">
    <property type="entry name" value="GST_N"/>
    <property type="match status" value="1"/>
</dbReference>
<evidence type="ECO:0000313" key="5">
    <source>
        <dbReference type="Proteomes" id="UP000019146"/>
    </source>
</evidence>
<evidence type="ECO:0000313" key="4">
    <source>
        <dbReference type="EMBL" id="ALL68425.1"/>
    </source>
</evidence>
<sequence length="213" mass="24013">MLRLFYSPEACSLAAHIALEETGAPFDHYRVALGEGEQDRPEYRAINPKGRVPAIVDGDLVVTECPAVLLYIARRFPEANLWPGDLAGETRCAEWLAWCASGLHESFAHVRRPDRFADSDLARRDVVAKGRATTRHLWEMVEDRISNSDGEWAAGEQYSVADASLFTFWIWGRAKTLQYDMRGDFPAWTAHSERMAKRIAVQRALAREGIPLP</sequence>
<feature type="domain" description="GST C-terminal" evidence="3">
    <location>
        <begin position="85"/>
        <end position="213"/>
    </location>
</feature>
<organism evidence="4 5">
    <name type="scientific">Paraburkholderia caribensis MBA4</name>
    <dbReference type="NCBI Taxonomy" id="1323664"/>
    <lineage>
        <taxon>Bacteria</taxon>
        <taxon>Pseudomonadati</taxon>
        <taxon>Pseudomonadota</taxon>
        <taxon>Betaproteobacteria</taxon>
        <taxon>Burkholderiales</taxon>
        <taxon>Burkholderiaceae</taxon>
        <taxon>Paraburkholderia</taxon>
    </lineage>
</organism>
<dbReference type="SFLD" id="SFLDG01150">
    <property type="entry name" value="Main.1:_Beta-like"/>
    <property type="match status" value="1"/>
</dbReference>
<dbReference type="SUPFAM" id="SSF47616">
    <property type="entry name" value="GST C-terminal domain-like"/>
    <property type="match status" value="1"/>
</dbReference>
<name>A0A0P0RI73_9BURK</name>
<dbReference type="EC" id="2.5.1.18" evidence="4"/>
<reference evidence="4 5" key="1">
    <citation type="journal article" date="2014" name="Genome Announc.">
        <title>Draft Genome Sequence of the Haloacid-Degrading Burkholderia caribensis Strain MBA4.</title>
        <authorList>
            <person name="Pan Y."/>
            <person name="Kong K.F."/>
            <person name="Tsang J.S."/>
        </authorList>
    </citation>
    <scope>NUCLEOTIDE SEQUENCE [LARGE SCALE GENOMIC DNA]</scope>
    <source>
        <strain evidence="4 5">MBA4</strain>
    </source>
</reference>
<gene>
    <name evidence="4" type="ORF">K788_00002770</name>
</gene>
<dbReference type="InterPro" id="IPR040079">
    <property type="entry name" value="Glutathione_S-Trfase"/>
</dbReference>
<dbReference type="SFLD" id="SFLDG00358">
    <property type="entry name" value="Main_(cytGST)"/>
    <property type="match status" value="1"/>
</dbReference>
<accession>A0A0P0RI73</accession>
<dbReference type="InterPro" id="IPR004045">
    <property type="entry name" value="Glutathione_S-Trfase_N"/>
</dbReference>
<dbReference type="PANTHER" id="PTHR44051">
    <property type="entry name" value="GLUTATHIONE S-TRANSFERASE-RELATED"/>
    <property type="match status" value="1"/>
</dbReference>
<dbReference type="Proteomes" id="UP000019146">
    <property type="component" value="Chromosome 2"/>
</dbReference>
<dbReference type="InterPro" id="IPR010987">
    <property type="entry name" value="Glutathione-S-Trfase_C-like"/>
</dbReference>
<dbReference type="SFLD" id="SFLDS00019">
    <property type="entry name" value="Glutathione_Transferase_(cytos"/>
    <property type="match status" value="1"/>
</dbReference>
<dbReference type="KEGG" id="bcai:K788_00002770"/>
<dbReference type="InterPro" id="IPR036249">
    <property type="entry name" value="Thioredoxin-like_sf"/>
</dbReference>
<dbReference type="PANTHER" id="PTHR44051:SF8">
    <property type="entry name" value="GLUTATHIONE S-TRANSFERASE GSTA"/>
    <property type="match status" value="1"/>
</dbReference>
<dbReference type="AlphaFoldDB" id="A0A0P0RI73"/>
<dbReference type="RefSeq" id="WP_035998233.1">
    <property type="nucleotide sequence ID" value="NZ_CP012747.1"/>
</dbReference>
<proteinExistence type="inferred from homology"/>
<dbReference type="InterPro" id="IPR004046">
    <property type="entry name" value="GST_C"/>
</dbReference>
<dbReference type="Gene3D" id="1.20.1050.10">
    <property type="match status" value="1"/>
</dbReference>
<evidence type="ECO:0000256" key="1">
    <source>
        <dbReference type="RuleBase" id="RU003494"/>
    </source>
</evidence>